<sequence>MGHFRGRNSIVQLTSTFYPLTEGNVSASADGARIVKLVASNRNTYRTVEYFRMADIKNWSSLGEPDAEFLEVAKSIGGAPDLGVFPTIQAMRDFLEQSKAATQDLYGPIPGVSQRDHEVEMRDGKKIAVRTYHSESPPSDGSPLAVLYHGGGWCIGGLTNEELLCKLLVSKLGMTTVNVDYRLGPEHKFPTAHNDCLDATKWAASNASSLGADPSKGFIIGGTSAGGNITATVSHQWRDEKQSPPLTGSHLMIPAVVAAGHVPEEFAADYKSYGKLPNAAILSHKAMDLFADNYCPAEKRSDPIFSPLLWPTGHGGLPPQYFQICGGDPLRDEALIYERLLREKEGTVTKVDMYPGQPHGFWSVFPQMKASQKFIGDSVKGVEWLLQQKKK</sequence>
<organism evidence="3 4">
    <name type="scientific">Zymoseptoria tritici (strain ST99CH_3D7)</name>
    <dbReference type="NCBI Taxonomy" id="1276538"/>
    <lineage>
        <taxon>Eukaryota</taxon>
        <taxon>Fungi</taxon>
        <taxon>Dikarya</taxon>
        <taxon>Ascomycota</taxon>
        <taxon>Pezizomycotina</taxon>
        <taxon>Dothideomycetes</taxon>
        <taxon>Dothideomycetidae</taxon>
        <taxon>Mycosphaerellales</taxon>
        <taxon>Mycosphaerellaceae</taxon>
        <taxon>Zymoseptoria</taxon>
    </lineage>
</organism>
<dbReference type="InterPro" id="IPR050300">
    <property type="entry name" value="GDXG_lipolytic_enzyme"/>
</dbReference>
<reference evidence="3 4" key="1">
    <citation type="submission" date="2016-06" db="EMBL/GenBank/DDBJ databases">
        <authorList>
            <person name="Kjaerup R.B."/>
            <person name="Dalgaard T.S."/>
            <person name="Juul-Madsen H.R."/>
        </authorList>
    </citation>
    <scope>NUCLEOTIDE SEQUENCE [LARGE SCALE GENOMIC DNA]</scope>
</reference>
<dbReference type="STRING" id="1276538.A0A1X7RCX5"/>
<dbReference type="Proteomes" id="UP000215127">
    <property type="component" value="Chromosome 1"/>
</dbReference>
<evidence type="ECO:0000256" key="1">
    <source>
        <dbReference type="ARBA" id="ARBA00022801"/>
    </source>
</evidence>
<dbReference type="Gene3D" id="3.40.50.1820">
    <property type="entry name" value="alpha/beta hydrolase"/>
    <property type="match status" value="1"/>
</dbReference>
<protein>
    <recommendedName>
        <fullName evidence="2">Alpha/beta hydrolase fold-3 domain-containing protein</fullName>
    </recommendedName>
</protein>
<dbReference type="EMBL" id="LT853692">
    <property type="protein sequence ID" value="SMQ45252.1"/>
    <property type="molecule type" value="Genomic_DNA"/>
</dbReference>
<evidence type="ECO:0000259" key="2">
    <source>
        <dbReference type="Pfam" id="PF07859"/>
    </source>
</evidence>
<proteinExistence type="predicted"/>
<dbReference type="PANTHER" id="PTHR48081">
    <property type="entry name" value="AB HYDROLASE SUPERFAMILY PROTEIN C4A8.06C"/>
    <property type="match status" value="1"/>
</dbReference>
<evidence type="ECO:0000313" key="3">
    <source>
        <dbReference type="EMBL" id="SMQ45252.1"/>
    </source>
</evidence>
<feature type="domain" description="Alpha/beta hydrolase fold-3" evidence="2">
    <location>
        <begin position="146"/>
        <end position="362"/>
    </location>
</feature>
<gene>
    <name evidence="3" type="ORF">ZT3D7_G396</name>
</gene>
<keyword evidence="1" id="KW-0378">Hydrolase</keyword>
<dbReference type="InterPro" id="IPR013094">
    <property type="entry name" value="AB_hydrolase_3"/>
</dbReference>
<dbReference type="AlphaFoldDB" id="A0A1X7RCX5"/>
<dbReference type="PANTHER" id="PTHR48081:SF8">
    <property type="entry name" value="ALPHA_BETA HYDROLASE FOLD-3 DOMAIN-CONTAINING PROTEIN-RELATED"/>
    <property type="match status" value="1"/>
</dbReference>
<dbReference type="SUPFAM" id="SSF53474">
    <property type="entry name" value="alpha/beta-Hydrolases"/>
    <property type="match status" value="1"/>
</dbReference>
<evidence type="ECO:0000313" key="4">
    <source>
        <dbReference type="Proteomes" id="UP000215127"/>
    </source>
</evidence>
<accession>A0A1X7RCX5</accession>
<dbReference type="InterPro" id="IPR029058">
    <property type="entry name" value="AB_hydrolase_fold"/>
</dbReference>
<dbReference type="GO" id="GO:0016787">
    <property type="term" value="F:hydrolase activity"/>
    <property type="evidence" value="ECO:0007669"/>
    <property type="project" value="UniProtKB-KW"/>
</dbReference>
<name>A0A1X7RCX5_ZYMT9</name>
<keyword evidence="4" id="KW-1185">Reference proteome</keyword>
<dbReference type="Pfam" id="PF07859">
    <property type="entry name" value="Abhydrolase_3"/>
    <property type="match status" value="1"/>
</dbReference>